<feature type="region of interest" description="Disordered" evidence="2">
    <location>
        <begin position="486"/>
        <end position="547"/>
    </location>
</feature>
<feature type="compositionally biased region" description="Low complexity" evidence="2">
    <location>
        <begin position="519"/>
        <end position="540"/>
    </location>
</feature>
<dbReference type="AlphaFoldDB" id="A0A165FJH6"/>
<feature type="compositionally biased region" description="Basic residues" evidence="2">
    <location>
        <begin position="346"/>
        <end position="362"/>
    </location>
</feature>
<organism evidence="3 4">
    <name type="scientific">Calocera cornea HHB12733</name>
    <dbReference type="NCBI Taxonomy" id="1353952"/>
    <lineage>
        <taxon>Eukaryota</taxon>
        <taxon>Fungi</taxon>
        <taxon>Dikarya</taxon>
        <taxon>Basidiomycota</taxon>
        <taxon>Agaricomycotina</taxon>
        <taxon>Dacrymycetes</taxon>
        <taxon>Dacrymycetales</taxon>
        <taxon>Dacrymycetaceae</taxon>
        <taxon>Calocera</taxon>
    </lineage>
</organism>
<reference evidence="3 4" key="1">
    <citation type="journal article" date="2016" name="Mol. Biol. Evol.">
        <title>Comparative Genomics of Early-Diverging Mushroom-Forming Fungi Provides Insights into the Origins of Lignocellulose Decay Capabilities.</title>
        <authorList>
            <person name="Nagy L.G."/>
            <person name="Riley R."/>
            <person name="Tritt A."/>
            <person name="Adam C."/>
            <person name="Daum C."/>
            <person name="Floudas D."/>
            <person name="Sun H."/>
            <person name="Yadav J.S."/>
            <person name="Pangilinan J."/>
            <person name="Larsson K.H."/>
            <person name="Matsuura K."/>
            <person name="Barry K."/>
            <person name="Labutti K."/>
            <person name="Kuo R."/>
            <person name="Ohm R.A."/>
            <person name="Bhattacharya S.S."/>
            <person name="Shirouzu T."/>
            <person name="Yoshinaga Y."/>
            <person name="Martin F.M."/>
            <person name="Grigoriev I.V."/>
            <person name="Hibbett D.S."/>
        </authorList>
    </citation>
    <scope>NUCLEOTIDE SEQUENCE [LARGE SCALE GENOMIC DNA]</scope>
    <source>
        <strain evidence="3 4">HHB12733</strain>
    </source>
</reference>
<dbReference type="STRING" id="1353952.A0A165FJH6"/>
<feature type="compositionally biased region" description="Low complexity" evidence="2">
    <location>
        <begin position="302"/>
        <end position="311"/>
    </location>
</feature>
<evidence type="ECO:0000313" key="3">
    <source>
        <dbReference type="EMBL" id="KZT56843.1"/>
    </source>
</evidence>
<evidence type="ECO:0000256" key="2">
    <source>
        <dbReference type="SAM" id="MobiDB-lite"/>
    </source>
</evidence>
<proteinExistence type="predicted"/>
<feature type="region of interest" description="Disordered" evidence="2">
    <location>
        <begin position="89"/>
        <end position="142"/>
    </location>
</feature>
<protein>
    <submittedName>
        <fullName evidence="3">Uncharacterized protein</fullName>
    </submittedName>
</protein>
<feature type="region of interest" description="Disordered" evidence="2">
    <location>
        <begin position="385"/>
        <end position="474"/>
    </location>
</feature>
<feature type="region of interest" description="Disordered" evidence="2">
    <location>
        <begin position="768"/>
        <end position="842"/>
    </location>
</feature>
<feature type="compositionally biased region" description="Pro residues" evidence="2">
    <location>
        <begin position="106"/>
        <end position="135"/>
    </location>
</feature>
<feature type="compositionally biased region" description="Pro residues" evidence="2">
    <location>
        <begin position="801"/>
        <end position="810"/>
    </location>
</feature>
<dbReference type="InParanoid" id="A0A165FJH6"/>
<feature type="region of interest" description="Disordered" evidence="2">
    <location>
        <begin position="291"/>
        <end position="370"/>
    </location>
</feature>
<dbReference type="EMBL" id="KV423971">
    <property type="protein sequence ID" value="KZT56843.1"/>
    <property type="molecule type" value="Genomic_DNA"/>
</dbReference>
<feature type="compositionally biased region" description="Pro residues" evidence="2">
    <location>
        <begin position="492"/>
        <end position="506"/>
    </location>
</feature>
<feature type="compositionally biased region" description="Polar residues" evidence="2">
    <location>
        <begin position="333"/>
        <end position="345"/>
    </location>
</feature>
<feature type="region of interest" description="Disordered" evidence="2">
    <location>
        <begin position="946"/>
        <end position="994"/>
    </location>
</feature>
<accession>A0A165FJH6</accession>
<keyword evidence="4" id="KW-1185">Reference proteome</keyword>
<feature type="compositionally biased region" description="Pro residues" evidence="2">
    <location>
        <begin position="976"/>
        <end position="985"/>
    </location>
</feature>
<feature type="region of interest" description="Disordered" evidence="2">
    <location>
        <begin position="883"/>
        <end position="905"/>
    </location>
</feature>
<dbReference type="OrthoDB" id="21151at2759"/>
<feature type="compositionally biased region" description="Low complexity" evidence="2">
    <location>
        <begin position="389"/>
        <end position="398"/>
    </location>
</feature>
<dbReference type="Proteomes" id="UP000076842">
    <property type="component" value="Unassembled WGS sequence"/>
</dbReference>
<feature type="compositionally biased region" description="Polar residues" evidence="2">
    <location>
        <begin position="312"/>
        <end position="325"/>
    </location>
</feature>
<evidence type="ECO:0000313" key="4">
    <source>
        <dbReference type="Proteomes" id="UP000076842"/>
    </source>
</evidence>
<feature type="compositionally biased region" description="Low complexity" evidence="2">
    <location>
        <begin position="96"/>
        <end position="105"/>
    </location>
</feature>
<feature type="coiled-coil region" evidence="1">
    <location>
        <begin position="618"/>
        <end position="645"/>
    </location>
</feature>
<evidence type="ECO:0000256" key="1">
    <source>
        <dbReference type="SAM" id="Coils"/>
    </source>
</evidence>
<gene>
    <name evidence="3" type="ORF">CALCODRAFT_298761</name>
</gene>
<feature type="compositionally biased region" description="Low complexity" evidence="2">
    <location>
        <begin position="889"/>
        <end position="904"/>
    </location>
</feature>
<sequence>MAEPVLSPSHPLAQYLSESVDPPTLPGHLTWPTSAQPHPQHPLARLALHRLEPLLALLLPYLSARAPQHALAERLKFLVISSPLLTKHLPSPGPSPGTAAGQSAPSLPPSPRSHPALPSPTTPGLTPPGRLPAPSIPQDAPSPGEGGLGALWLLAILSALLALLLRSPTLFLLLQSSLFLAGHILAPSDSEADGGERGREMQGVLEGVQALVAAAEQWDTAVGSGLELLEADEHFSLPHSLPSSPTQPTAALREHLRGALHEAAQRASSVRACLAPLASSSALRQLGEMYAPPRAQPDPDPSTSTSASTSTFAGNMSTASSSTVGSPRRVLSLSASPAHGQTQAQAHRRPQSMHLARSKRARPSLSGIGLAPSFSLPVGLRERALPPAQQQQQQQQQQRTPLTSPRSGREFAPLPQTPEDALASFSPPPSHAHAATAPFTPPHVLPRPRSDNHLRGSSSTFHTPPLPRAPATVGPAASVFSKNALSLEHSPSPSPLPSRPEFPPGSTPRSIRRARSHTLSLSVHPSPGSLPSSPTPLRGPHQAQRPSIAQRLRAPLSLASLSSDLSTALHARRWAAAHLLALRFSGDDLARSPGALGAHPAERDQYWEDVRDVVSTWARALEDIAAALRGAVEHAQRRLDDAARQPITPLPGSVFGHAQGAGPLASPLPLSATASSSSAFAPSLSPMGRFLDRTTTLLAALDDMRAQLAASTAALRMWTLRPPSSADEQEDGPLAVYDSMRPVLAAALREYERGRADLLAVVRKPPALAREGSAEADAEEAQVPPLSMDHSSASGSEERGSPPPPPPPSRPLRVLESVLARSHPPPQALDPDSHLPLPPLDPPFDFARPGIEHVFEHAGASAAFAREHSKLSREERIALARAQREARMTSGSTSGSGPGSASPAQAHMIGVGPGMTRERWGPPGDVVQELRDVILRVGQRRLALVDSQSQKQAADRHSPQQAATGIILPGGGTAPVTPPFSPPARMPVLETADE</sequence>
<name>A0A165FJH6_9BASI</name>
<keyword evidence="1" id="KW-0175">Coiled coil</keyword>